<evidence type="ECO:0000313" key="4">
    <source>
        <dbReference type="Proteomes" id="UP000244336"/>
    </source>
</evidence>
<evidence type="ECO:0000256" key="1">
    <source>
        <dbReference type="SAM" id="MobiDB-lite"/>
    </source>
</evidence>
<keyword evidence="2" id="KW-0472">Membrane</keyword>
<dbReference type="Proteomes" id="UP000244336">
    <property type="component" value="Chromosome 9"/>
</dbReference>
<evidence type="ECO:0000313" key="3">
    <source>
        <dbReference type="EMBL" id="PUZ41697.1"/>
    </source>
</evidence>
<accession>A0A2T7CEC1</accession>
<feature type="compositionally biased region" description="Low complexity" evidence="1">
    <location>
        <begin position="55"/>
        <end position="67"/>
    </location>
</feature>
<feature type="region of interest" description="Disordered" evidence="1">
    <location>
        <begin position="55"/>
        <end position="169"/>
    </location>
</feature>
<dbReference type="Gramene" id="PUZ41697">
    <property type="protein sequence ID" value="PUZ41697"/>
    <property type="gene ID" value="GQ55_9G525000"/>
</dbReference>
<organism evidence="3 4">
    <name type="scientific">Panicum hallii var. hallii</name>
    <dbReference type="NCBI Taxonomy" id="1504633"/>
    <lineage>
        <taxon>Eukaryota</taxon>
        <taxon>Viridiplantae</taxon>
        <taxon>Streptophyta</taxon>
        <taxon>Embryophyta</taxon>
        <taxon>Tracheophyta</taxon>
        <taxon>Spermatophyta</taxon>
        <taxon>Magnoliopsida</taxon>
        <taxon>Liliopsida</taxon>
        <taxon>Poales</taxon>
        <taxon>Poaceae</taxon>
        <taxon>PACMAD clade</taxon>
        <taxon>Panicoideae</taxon>
        <taxon>Panicodae</taxon>
        <taxon>Paniceae</taxon>
        <taxon>Panicinae</taxon>
        <taxon>Panicum</taxon>
        <taxon>Panicum sect. Panicum</taxon>
    </lineage>
</organism>
<evidence type="ECO:0000256" key="2">
    <source>
        <dbReference type="SAM" id="Phobius"/>
    </source>
</evidence>
<feature type="transmembrane region" description="Helical" evidence="2">
    <location>
        <begin position="21"/>
        <end position="45"/>
    </location>
</feature>
<dbReference type="AlphaFoldDB" id="A0A2T7CEC1"/>
<protein>
    <submittedName>
        <fullName evidence="3">Uncharacterized protein</fullName>
    </submittedName>
</protein>
<keyword evidence="2" id="KW-0812">Transmembrane</keyword>
<reference evidence="3 4" key="1">
    <citation type="submission" date="2018-04" db="EMBL/GenBank/DDBJ databases">
        <title>WGS assembly of Panicum hallii var. hallii HAL2.</title>
        <authorList>
            <person name="Lovell J."/>
            <person name="Jenkins J."/>
            <person name="Lowry D."/>
            <person name="Mamidi S."/>
            <person name="Sreedasyam A."/>
            <person name="Weng X."/>
            <person name="Barry K."/>
            <person name="Bonette J."/>
            <person name="Campitelli B."/>
            <person name="Daum C."/>
            <person name="Gordon S."/>
            <person name="Gould B."/>
            <person name="Lipzen A."/>
            <person name="MacQueen A."/>
            <person name="Palacio-Mejia J."/>
            <person name="Plott C."/>
            <person name="Shakirov E."/>
            <person name="Shu S."/>
            <person name="Yoshinaga Y."/>
            <person name="Zane M."/>
            <person name="Rokhsar D."/>
            <person name="Grimwood J."/>
            <person name="Schmutz J."/>
            <person name="Juenger T."/>
        </authorList>
    </citation>
    <scope>NUCLEOTIDE SEQUENCE [LARGE SCALE GENOMIC DNA]</scope>
    <source>
        <strain evidence="4">cv. HAL2</strain>
    </source>
</reference>
<keyword evidence="4" id="KW-1185">Reference proteome</keyword>
<dbReference type="EMBL" id="CM009757">
    <property type="protein sequence ID" value="PUZ41697.1"/>
    <property type="molecule type" value="Genomic_DNA"/>
</dbReference>
<feature type="compositionally biased region" description="Low complexity" evidence="1">
    <location>
        <begin position="146"/>
        <end position="160"/>
    </location>
</feature>
<proteinExistence type="predicted"/>
<gene>
    <name evidence="3" type="ORF">GQ55_9G525000</name>
</gene>
<sequence length="169" mass="18434">MREETRGIRRLRGRTNGGPTFLSLLSASAVPCTFFFLVPPPFFFYPRHRPKARLPTAAGAAHRAPAGHFHRSQPETTSPPPSRPSAAADRIDNPVFRSRRSQAGPRTRRAGARQETRRGVAPRLGRGAARSSFPSIFLSPRPDPSGPTAAIAPRRAGPGPEKVRMPLVF</sequence>
<name>A0A2T7CEC1_9POAL</name>
<keyword evidence="2" id="KW-1133">Transmembrane helix</keyword>